<dbReference type="PANTHER" id="PTHR47466">
    <property type="match status" value="1"/>
</dbReference>
<keyword evidence="4 10" id="KW-0732">Signal</keyword>
<evidence type="ECO:0000256" key="9">
    <source>
        <dbReference type="SAM" id="MobiDB-lite"/>
    </source>
</evidence>
<dbReference type="CDD" id="cd04275">
    <property type="entry name" value="ZnMc_pappalysin_like"/>
    <property type="match status" value="1"/>
</dbReference>
<evidence type="ECO:0000256" key="6">
    <source>
        <dbReference type="ARBA" id="ARBA00022833"/>
    </source>
</evidence>
<gene>
    <name evidence="12" type="ORF">SAMN05421684_0035</name>
</gene>
<sequence>MTLQGTRWAWRAATTAGAALALVLSAGASGVASAKSAAPAGDVCVAGQGSSSGSNLKVRKGAQRHDPNDLSAAEVAAAEVEFDAAAAARSGGVADERAKKVTVPVVVHVVSADGTRATGNIPRSMIDAQMNVLNLAYGGYTGGAASSFAFKLKKVNRVVNPAWSPILAETPAEVQMKKKLREGGPETLNIYIGIVDPGLLGWATYPERKITKYDGAVILSESLPGGTAVPYNEGDTATHEVGHWLNLMHTFENGCEGKGDHVADTPAEADAQFECPIGADTCAAPGLDPIHNFMDYTDDVCMYQFTAGQVKRMNRAWNAFRAP</sequence>
<feature type="chain" id="PRO_5039374760" evidence="10">
    <location>
        <begin position="35"/>
        <end position="323"/>
    </location>
</feature>
<dbReference type="PANTHER" id="PTHR47466:SF1">
    <property type="entry name" value="METALLOPROTEASE MEP1 (AFU_ORTHOLOGUE AFUA_1G07730)-RELATED"/>
    <property type="match status" value="1"/>
</dbReference>
<keyword evidence="5" id="KW-0378">Hydrolase</keyword>
<dbReference type="GO" id="GO:0006508">
    <property type="term" value="P:proteolysis"/>
    <property type="evidence" value="ECO:0007669"/>
    <property type="project" value="UniProtKB-KW"/>
</dbReference>
<dbReference type="OrthoDB" id="6278496at2"/>
<dbReference type="STRING" id="137265.SAMN05421684_0035"/>
<dbReference type="GO" id="GO:0046872">
    <property type="term" value="F:metal ion binding"/>
    <property type="evidence" value="ECO:0007669"/>
    <property type="project" value="UniProtKB-KW"/>
</dbReference>
<keyword evidence="7" id="KW-0482">Metalloprotease</keyword>
<evidence type="ECO:0000256" key="3">
    <source>
        <dbReference type="ARBA" id="ARBA00022723"/>
    </source>
</evidence>
<keyword evidence="13" id="KW-1185">Reference proteome</keyword>
<evidence type="ECO:0000259" key="11">
    <source>
        <dbReference type="Pfam" id="PF05572"/>
    </source>
</evidence>
<feature type="signal peptide" evidence="10">
    <location>
        <begin position="1"/>
        <end position="34"/>
    </location>
</feature>
<name>A0A1H3KBZ8_9ACTN</name>
<dbReference type="SUPFAM" id="SSF55486">
    <property type="entry name" value="Metalloproteases ('zincins'), catalytic domain"/>
    <property type="match status" value="1"/>
</dbReference>
<organism evidence="12 13">
    <name type="scientific">Asanoa ishikariensis</name>
    <dbReference type="NCBI Taxonomy" id="137265"/>
    <lineage>
        <taxon>Bacteria</taxon>
        <taxon>Bacillati</taxon>
        <taxon>Actinomycetota</taxon>
        <taxon>Actinomycetes</taxon>
        <taxon>Micromonosporales</taxon>
        <taxon>Micromonosporaceae</taxon>
        <taxon>Asanoa</taxon>
    </lineage>
</organism>
<proteinExistence type="inferred from homology"/>
<evidence type="ECO:0000256" key="5">
    <source>
        <dbReference type="ARBA" id="ARBA00022801"/>
    </source>
</evidence>
<evidence type="ECO:0000256" key="2">
    <source>
        <dbReference type="ARBA" id="ARBA00022670"/>
    </source>
</evidence>
<feature type="region of interest" description="Disordered" evidence="9">
    <location>
        <begin position="49"/>
        <end position="69"/>
    </location>
</feature>
<comment type="similarity">
    <text evidence="1">Belongs to the peptidase M43B family.</text>
</comment>
<evidence type="ECO:0000256" key="1">
    <source>
        <dbReference type="ARBA" id="ARBA00008721"/>
    </source>
</evidence>
<evidence type="ECO:0000313" key="13">
    <source>
        <dbReference type="Proteomes" id="UP000199632"/>
    </source>
</evidence>
<keyword evidence="2" id="KW-0645">Protease</keyword>
<dbReference type="InterPro" id="IPR024079">
    <property type="entry name" value="MetalloPept_cat_dom_sf"/>
</dbReference>
<dbReference type="AlphaFoldDB" id="A0A1H3KBZ8"/>
<dbReference type="Proteomes" id="UP000199632">
    <property type="component" value="Unassembled WGS sequence"/>
</dbReference>
<keyword evidence="3" id="KW-0479">Metal-binding</keyword>
<dbReference type="InterPro" id="IPR008754">
    <property type="entry name" value="Peptidase_M43"/>
</dbReference>
<evidence type="ECO:0000256" key="10">
    <source>
        <dbReference type="SAM" id="SignalP"/>
    </source>
</evidence>
<evidence type="ECO:0000256" key="4">
    <source>
        <dbReference type="ARBA" id="ARBA00022729"/>
    </source>
</evidence>
<reference evidence="13" key="1">
    <citation type="submission" date="2016-10" db="EMBL/GenBank/DDBJ databases">
        <authorList>
            <person name="Varghese N."/>
            <person name="Submissions S."/>
        </authorList>
    </citation>
    <scope>NUCLEOTIDE SEQUENCE [LARGE SCALE GENOMIC DNA]</scope>
    <source>
        <strain evidence="13">DSM 44718</strain>
    </source>
</reference>
<feature type="domain" description="Peptidase M43 pregnancy-associated plasma-A" evidence="11">
    <location>
        <begin position="201"/>
        <end position="315"/>
    </location>
</feature>
<dbReference type="Pfam" id="PF05572">
    <property type="entry name" value="Peptidase_M43"/>
    <property type="match status" value="1"/>
</dbReference>
<dbReference type="Gene3D" id="3.40.390.10">
    <property type="entry name" value="Collagenase (Catalytic Domain)"/>
    <property type="match status" value="1"/>
</dbReference>
<dbReference type="GO" id="GO:0008237">
    <property type="term" value="F:metallopeptidase activity"/>
    <property type="evidence" value="ECO:0007669"/>
    <property type="project" value="UniProtKB-KW"/>
</dbReference>
<dbReference type="EMBL" id="FNQB01000001">
    <property type="protein sequence ID" value="SDY49084.1"/>
    <property type="molecule type" value="Genomic_DNA"/>
</dbReference>
<accession>A0A1H3KBZ8</accession>
<evidence type="ECO:0000313" key="12">
    <source>
        <dbReference type="EMBL" id="SDY49084.1"/>
    </source>
</evidence>
<dbReference type="RefSeq" id="WP_090785816.1">
    <property type="nucleotide sequence ID" value="NZ_BOND01000038.1"/>
</dbReference>
<evidence type="ECO:0000256" key="7">
    <source>
        <dbReference type="ARBA" id="ARBA00023049"/>
    </source>
</evidence>
<evidence type="ECO:0000256" key="8">
    <source>
        <dbReference type="ARBA" id="ARBA00023157"/>
    </source>
</evidence>
<keyword evidence="6" id="KW-0862">Zinc</keyword>
<keyword evidence="8" id="KW-1015">Disulfide bond</keyword>
<protein>
    <submittedName>
        <fullName evidence="12">Pregnancy-associated plasma protein-A</fullName>
    </submittedName>
</protein>